<name>A0ABR2C827_9ROSI</name>
<evidence type="ECO:0000313" key="1">
    <source>
        <dbReference type="EMBL" id="KAK8515323.1"/>
    </source>
</evidence>
<proteinExistence type="predicted"/>
<sequence length="93" mass="9676">MKEVKLVEGFLATPGHLHGTNALYVETKLEASKLCSNAPSATTPGGAQPIPFVGSPALNSSTCMASIQAPPQSQILEQCPSAAVPIQFSNRLK</sequence>
<organism evidence="1 2">
    <name type="scientific">Hibiscus sabdariffa</name>
    <name type="common">roselle</name>
    <dbReference type="NCBI Taxonomy" id="183260"/>
    <lineage>
        <taxon>Eukaryota</taxon>
        <taxon>Viridiplantae</taxon>
        <taxon>Streptophyta</taxon>
        <taxon>Embryophyta</taxon>
        <taxon>Tracheophyta</taxon>
        <taxon>Spermatophyta</taxon>
        <taxon>Magnoliopsida</taxon>
        <taxon>eudicotyledons</taxon>
        <taxon>Gunneridae</taxon>
        <taxon>Pentapetalae</taxon>
        <taxon>rosids</taxon>
        <taxon>malvids</taxon>
        <taxon>Malvales</taxon>
        <taxon>Malvaceae</taxon>
        <taxon>Malvoideae</taxon>
        <taxon>Hibiscus</taxon>
    </lineage>
</organism>
<dbReference type="EMBL" id="JBBPBM010000063">
    <property type="protein sequence ID" value="KAK8515323.1"/>
    <property type="molecule type" value="Genomic_DNA"/>
</dbReference>
<comment type="caution">
    <text evidence="1">The sequence shown here is derived from an EMBL/GenBank/DDBJ whole genome shotgun (WGS) entry which is preliminary data.</text>
</comment>
<keyword evidence="2" id="KW-1185">Reference proteome</keyword>
<accession>A0ABR2C827</accession>
<evidence type="ECO:0000313" key="2">
    <source>
        <dbReference type="Proteomes" id="UP001472677"/>
    </source>
</evidence>
<protein>
    <submittedName>
        <fullName evidence="1">Uncharacterized protein</fullName>
    </submittedName>
</protein>
<gene>
    <name evidence="1" type="ORF">V6N12_075368</name>
</gene>
<dbReference type="Proteomes" id="UP001472677">
    <property type="component" value="Unassembled WGS sequence"/>
</dbReference>
<reference evidence="1 2" key="1">
    <citation type="journal article" date="2024" name="G3 (Bethesda)">
        <title>Genome assembly of Hibiscus sabdariffa L. provides insights into metabolisms of medicinal natural products.</title>
        <authorList>
            <person name="Kim T."/>
        </authorList>
    </citation>
    <scope>NUCLEOTIDE SEQUENCE [LARGE SCALE GENOMIC DNA]</scope>
    <source>
        <strain evidence="1">TK-2024</strain>
        <tissue evidence="1">Old leaves</tissue>
    </source>
</reference>